<evidence type="ECO:0000313" key="5">
    <source>
        <dbReference type="Proteomes" id="UP001501844"/>
    </source>
</evidence>
<keyword evidence="5" id="KW-1185">Reference proteome</keyword>
<dbReference type="EC" id="2.3.1.31" evidence="2"/>
<dbReference type="PANTHER" id="PTHR32268">
    <property type="entry name" value="HOMOSERINE O-ACETYLTRANSFERASE"/>
    <property type="match status" value="1"/>
</dbReference>
<keyword evidence="2" id="KW-0486">Methionine biosynthesis</keyword>
<dbReference type="Proteomes" id="UP001501844">
    <property type="component" value="Unassembled WGS sequence"/>
</dbReference>
<comment type="pathway">
    <text evidence="2">Amino-acid biosynthesis; L-methionine biosynthesis via de novo pathway; O-acetyl-L-homoserine from L-homoserine: step 1/1.</text>
</comment>
<dbReference type="Pfam" id="PF00561">
    <property type="entry name" value="Abhydrolase_1"/>
    <property type="match status" value="1"/>
</dbReference>
<comment type="subunit">
    <text evidence="2">Homodimer.</text>
</comment>
<comment type="function">
    <text evidence="2">Transfers an acetyl group from acetyl-CoA to L-homoserine, forming acetyl-L-homoserine.</text>
</comment>
<keyword evidence="1 2" id="KW-0808">Transferase</keyword>
<comment type="similarity">
    <text evidence="2">Belongs to the AB hydrolase superfamily. MetX family.</text>
</comment>
<accession>A0ABP8FYX6</accession>
<dbReference type="NCBIfam" id="TIGR01392">
    <property type="entry name" value="homoserO_Ac_trn"/>
    <property type="match status" value="1"/>
</dbReference>
<gene>
    <name evidence="4" type="primary">metX_2</name>
    <name evidence="2" type="synonym">metXA</name>
    <name evidence="4" type="ORF">GCM10023183_33340</name>
</gene>
<keyword evidence="2" id="KW-0028">Amino-acid biosynthesis</keyword>
<comment type="subcellular location">
    <subcellularLocation>
        <location evidence="2">Cytoplasm</location>
    </subcellularLocation>
</comment>
<feature type="active site" evidence="2">
    <location>
        <position position="288"/>
    </location>
</feature>
<comment type="caution">
    <text evidence="4">The sequence shown here is derived from an EMBL/GenBank/DDBJ whole genome shotgun (WGS) entry which is preliminary data.</text>
</comment>
<feature type="domain" description="AB hydrolase-1" evidence="3">
    <location>
        <begin position="38"/>
        <end position="322"/>
    </location>
</feature>
<evidence type="ECO:0000256" key="1">
    <source>
        <dbReference type="ARBA" id="ARBA00022679"/>
    </source>
</evidence>
<keyword evidence="2" id="KW-0012">Acyltransferase</keyword>
<feature type="active site" description="Nucleophile" evidence="2">
    <location>
        <position position="133"/>
    </location>
</feature>
<evidence type="ECO:0000256" key="2">
    <source>
        <dbReference type="HAMAP-Rule" id="MF_00296"/>
    </source>
</evidence>
<dbReference type="NCBIfam" id="NF001209">
    <property type="entry name" value="PRK00175.1"/>
    <property type="match status" value="1"/>
</dbReference>
<dbReference type="InterPro" id="IPR008220">
    <property type="entry name" value="HAT_MetX-like"/>
</dbReference>
<dbReference type="SUPFAM" id="SSF53474">
    <property type="entry name" value="alpha/beta-Hydrolases"/>
    <property type="match status" value="1"/>
</dbReference>
<proteinExistence type="inferred from homology"/>
<name>A0ABP8FYX6_9BACT</name>
<dbReference type="PIRSF" id="PIRSF000443">
    <property type="entry name" value="Homoser_Ac_trans"/>
    <property type="match status" value="1"/>
</dbReference>
<protein>
    <recommendedName>
        <fullName evidence="2">Homoserine O-acetyltransferase</fullName>
        <shortName evidence="2">HAT</shortName>
        <ecNumber evidence="2">2.3.1.31</ecNumber>
    </recommendedName>
    <alternativeName>
        <fullName evidence="2">Homoserine transacetylase</fullName>
        <shortName evidence="2">HTA</shortName>
    </alternativeName>
</protein>
<dbReference type="HAMAP" id="MF_00296">
    <property type="entry name" value="MetX_acyltransf"/>
    <property type="match status" value="1"/>
</dbReference>
<dbReference type="InterPro" id="IPR029058">
    <property type="entry name" value="AB_hydrolase_fold"/>
</dbReference>
<feature type="binding site" evidence="2">
    <location>
        <position position="318"/>
    </location>
    <ligand>
        <name>substrate</name>
    </ligand>
</feature>
<keyword evidence="2" id="KW-0963">Cytoplasm</keyword>
<evidence type="ECO:0000259" key="3">
    <source>
        <dbReference type="Pfam" id="PF00561"/>
    </source>
</evidence>
<reference evidence="5" key="1">
    <citation type="journal article" date="2019" name="Int. J. Syst. Evol. Microbiol.">
        <title>The Global Catalogue of Microorganisms (GCM) 10K type strain sequencing project: providing services to taxonomists for standard genome sequencing and annotation.</title>
        <authorList>
            <consortium name="The Broad Institute Genomics Platform"/>
            <consortium name="The Broad Institute Genome Sequencing Center for Infectious Disease"/>
            <person name="Wu L."/>
            <person name="Ma J."/>
        </authorList>
    </citation>
    <scope>NUCLEOTIDE SEQUENCE [LARGE SCALE GENOMIC DNA]</scope>
    <source>
        <strain evidence="5">JCM 17917</strain>
    </source>
</reference>
<feature type="active site" evidence="2">
    <location>
        <position position="317"/>
    </location>
</feature>
<dbReference type="Gene3D" id="3.40.50.1820">
    <property type="entry name" value="alpha/beta hydrolase"/>
    <property type="match status" value="1"/>
</dbReference>
<feature type="binding site" evidence="2">
    <location>
        <position position="199"/>
    </location>
    <ligand>
        <name>substrate</name>
    </ligand>
</feature>
<dbReference type="InterPro" id="IPR000073">
    <property type="entry name" value="AB_hydrolase_1"/>
</dbReference>
<comment type="catalytic activity">
    <reaction evidence="2">
        <text>L-homoserine + acetyl-CoA = O-acetyl-L-homoserine + CoA</text>
        <dbReference type="Rhea" id="RHEA:13701"/>
        <dbReference type="ChEBI" id="CHEBI:57287"/>
        <dbReference type="ChEBI" id="CHEBI:57288"/>
        <dbReference type="ChEBI" id="CHEBI:57476"/>
        <dbReference type="ChEBI" id="CHEBI:57716"/>
        <dbReference type="EC" id="2.3.1.31"/>
    </reaction>
</comment>
<evidence type="ECO:0000313" key="4">
    <source>
        <dbReference type="EMBL" id="GAA4313552.1"/>
    </source>
</evidence>
<comment type="caution">
    <text evidence="2">Lacks conserved residue(s) required for the propagation of feature annotation.</text>
</comment>
<organism evidence="4 5">
    <name type="scientific">Nibribacter koreensis</name>
    <dbReference type="NCBI Taxonomy" id="1084519"/>
    <lineage>
        <taxon>Bacteria</taxon>
        <taxon>Pseudomonadati</taxon>
        <taxon>Bacteroidota</taxon>
        <taxon>Cytophagia</taxon>
        <taxon>Cytophagales</taxon>
        <taxon>Hymenobacteraceae</taxon>
        <taxon>Nibribacter</taxon>
    </lineage>
</organism>
<sequence>MNYFEYSHPFALENGQTLPALTIAYHTFGELNAKKSNVVWICHALTANSNPLDWWSGVTAEGKAINPQEHFIICANILGSCYGSTGPLSVNPETGQPYYATFPQVTIRDMVKVHALLREQLGIEKIYLLAGGSMGGYQALEWCVLEPDRIENLFLLATSATESAWGIAIHTTQRLAIEADGTFGENSDTAGSKGLKAARAVGILTYRSFQILEQNQTDPDVEKLDNYRVSSYINYQGDKLVNRFNAYSYWILTKAMDSHHLARGRGGKLAEVLQQIHQKTLVIGISSDVLCPVQEQKFIAQHVPNAQYVEIESDYGHDGFIIESKRITQALQDWLPGQLGIAQ</sequence>
<dbReference type="PANTHER" id="PTHR32268:SF11">
    <property type="entry name" value="HOMOSERINE O-ACETYLTRANSFERASE"/>
    <property type="match status" value="1"/>
</dbReference>
<dbReference type="EMBL" id="BAABGX010000003">
    <property type="protein sequence ID" value="GAA4313552.1"/>
    <property type="molecule type" value="Genomic_DNA"/>
</dbReference>